<reference evidence="3" key="2">
    <citation type="submission" date="2021-04" db="EMBL/GenBank/DDBJ databases">
        <authorList>
            <person name="Gilroy R."/>
        </authorList>
    </citation>
    <scope>NUCLEOTIDE SEQUENCE</scope>
    <source>
        <strain evidence="3">ChiHjej8B7-3636</strain>
    </source>
</reference>
<name>A0A9D2KH58_9MICO</name>
<dbReference type="Gene3D" id="3.40.50.300">
    <property type="entry name" value="P-loop containing nucleotide triphosphate hydrolases"/>
    <property type="match status" value="1"/>
</dbReference>
<feature type="domain" description="DEAD/DEAH-box helicase" evidence="2">
    <location>
        <begin position="23"/>
        <end position="111"/>
    </location>
</feature>
<dbReference type="PANTHER" id="PTHR47962:SF5">
    <property type="entry name" value="ATP-DEPENDENT HELICASE LHR-RELATED"/>
    <property type="match status" value="1"/>
</dbReference>
<organism evidence="3 4">
    <name type="scientific">Candidatus Microbacterium stercoravium</name>
    <dbReference type="NCBI Taxonomy" id="2838697"/>
    <lineage>
        <taxon>Bacteria</taxon>
        <taxon>Bacillati</taxon>
        <taxon>Actinomycetota</taxon>
        <taxon>Actinomycetes</taxon>
        <taxon>Micrococcales</taxon>
        <taxon>Microbacteriaceae</taxon>
        <taxon>Microbacterium</taxon>
    </lineage>
</organism>
<feature type="compositionally biased region" description="Basic and acidic residues" evidence="1">
    <location>
        <begin position="136"/>
        <end position="145"/>
    </location>
</feature>
<reference evidence="3" key="1">
    <citation type="journal article" date="2021" name="PeerJ">
        <title>Extensive microbial diversity within the chicken gut microbiome revealed by metagenomics and culture.</title>
        <authorList>
            <person name="Gilroy R."/>
            <person name="Ravi A."/>
            <person name="Getino M."/>
            <person name="Pursley I."/>
            <person name="Horton D.L."/>
            <person name="Alikhan N.F."/>
            <person name="Baker D."/>
            <person name="Gharbi K."/>
            <person name="Hall N."/>
            <person name="Watson M."/>
            <person name="Adriaenssens E.M."/>
            <person name="Foster-Nyarko E."/>
            <person name="Jarju S."/>
            <person name="Secka A."/>
            <person name="Antonio M."/>
            <person name="Oren A."/>
            <person name="Chaudhuri R.R."/>
            <person name="La Ragione R."/>
            <person name="Hildebrand F."/>
            <person name="Pallen M.J."/>
        </authorList>
    </citation>
    <scope>NUCLEOTIDE SEQUENCE</scope>
    <source>
        <strain evidence="3">ChiHjej8B7-3636</strain>
    </source>
</reference>
<dbReference type="Pfam" id="PF00270">
    <property type="entry name" value="DEAD"/>
    <property type="match status" value="1"/>
</dbReference>
<dbReference type="GO" id="GO:0005524">
    <property type="term" value="F:ATP binding"/>
    <property type="evidence" value="ECO:0007669"/>
    <property type="project" value="InterPro"/>
</dbReference>
<protein>
    <submittedName>
        <fullName evidence="3">DEAD/DEAH box helicase</fullName>
    </submittedName>
</protein>
<dbReference type="AlphaFoldDB" id="A0A9D2KH58"/>
<dbReference type="InterPro" id="IPR027417">
    <property type="entry name" value="P-loop_NTPase"/>
</dbReference>
<dbReference type="InterPro" id="IPR011545">
    <property type="entry name" value="DEAD/DEAH_box_helicase_dom"/>
</dbReference>
<keyword evidence="3" id="KW-0067">ATP-binding</keyword>
<dbReference type="GO" id="GO:0003677">
    <property type="term" value="F:DNA binding"/>
    <property type="evidence" value="ECO:0007669"/>
    <property type="project" value="TreeGrafter"/>
</dbReference>
<keyword evidence="3" id="KW-0347">Helicase</keyword>
<keyword evidence="3" id="KW-0378">Hydrolase</keyword>
<evidence type="ECO:0000313" key="3">
    <source>
        <dbReference type="EMBL" id="HJA05414.1"/>
    </source>
</evidence>
<dbReference type="InterPro" id="IPR052511">
    <property type="entry name" value="ATP-dep_Helicase"/>
</dbReference>
<evidence type="ECO:0000313" key="4">
    <source>
        <dbReference type="Proteomes" id="UP000824220"/>
    </source>
</evidence>
<keyword evidence="3" id="KW-0547">Nucleotide-binding</keyword>
<comment type="caution">
    <text evidence="3">The sequence shown here is derived from an EMBL/GenBank/DDBJ whole genome shotgun (WGS) entry which is preliminary data.</text>
</comment>
<dbReference type="Proteomes" id="UP000824220">
    <property type="component" value="Unassembled WGS sequence"/>
</dbReference>
<feature type="non-terminal residue" evidence="3">
    <location>
        <position position="145"/>
    </location>
</feature>
<gene>
    <name evidence="3" type="ORF">H9800_11205</name>
</gene>
<dbReference type="GO" id="GO:0016887">
    <property type="term" value="F:ATP hydrolysis activity"/>
    <property type="evidence" value="ECO:0007669"/>
    <property type="project" value="TreeGrafter"/>
</dbReference>
<evidence type="ECO:0000256" key="1">
    <source>
        <dbReference type="SAM" id="MobiDB-lite"/>
    </source>
</evidence>
<dbReference type="EMBL" id="DXAM01000151">
    <property type="protein sequence ID" value="HJA05414.1"/>
    <property type="molecule type" value="Genomic_DNA"/>
</dbReference>
<dbReference type="GO" id="GO:0004386">
    <property type="term" value="F:helicase activity"/>
    <property type="evidence" value="ECO:0007669"/>
    <property type="project" value="UniProtKB-KW"/>
</dbReference>
<sequence length="145" mass="15685">MDILESFSAPTAAWFRGAFARPTDAQTGAWAAISAGRHALVVAPTGSGKTLSAFLWALDRVFRDDRGAETLPGFEGRTTARAKRRTKILYISPLKALGVDVERNLQSPLVGITQAAKRLGVDPPEVSVGVRSGDTPPRDRQRMLR</sequence>
<evidence type="ECO:0000259" key="2">
    <source>
        <dbReference type="Pfam" id="PF00270"/>
    </source>
</evidence>
<dbReference type="PANTHER" id="PTHR47962">
    <property type="entry name" value="ATP-DEPENDENT HELICASE LHR-RELATED-RELATED"/>
    <property type="match status" value="1"/>
</dbReference>
<accession>A0A9D2KH58</accession>
<feature type="region of interest" description="Disordered" evidence="1">
    <location>
        <begin position="123"/>
        <end position="145"/>
    </location>
</feature>
<dbReference type="SUPFAM" id="SSF52540">
    <property type="entry name" value="P-loop containing nucleoside triphosphate hydrolases"/>
    <property type="match status" value="1"/>
</dbReference>
<proteinExistence type="predicted"/>